<protein>
    <submittedName>
        <fullName evidence="8">MARVEL domain-containing protein</fullName>
    </submittedName>
</protein>
<evidence type="ECO:0000256" key="6">
    <source>
        <dbReference type="SAM" id="Phobius"/>
    </source>
</evidence>
<organism evidence="8 9">
    <name type="scientific">Trichostrongylus colubriformis</name>
    <name type="common">Black scour worm</name>
    <dbReference type="NCBI Taxonomy" id="6319"/>
    <lineage>
        <taxon>Eukaryota</taxon>
        <taxon>Metazoa</taxon>
        <taxon>Ecdysozoa</taxon>
        <taxon>Nematoda</taxon>
        <taxon>Chromadorea</taxon>
        <taxon>Rhabditida</taxon>
        <taxon>Rhabditina</taxon>
        <taxon>Rhabditomorpha</taxon>
        <taxon>Strongyloidea</taxon>
        <taxon>Trichostrongylidae</taxon>
        <taxon>Trichostrongylus</taxon>
    </lineage>
</organism>
<dbReference type="InterPro" id="IPR050578">
    <property type="entry name" value="MARVEL-CKLF_proteins"/>
</dbReference>
<proteinExistence type="predicted"/>
<feature type="domain" description="MARVEL" evidence="7">
    <location>
        <begin position="16"/>
        <end position="150"/>
    </location>
</feature>
<keyword evidence="2 5" id="KW-0812">Transmembrane</keyword>
<evidence type="ECO:0000259" key="7">
    <source>
        <dbReference type="PROSITE" id="PS51225"/>
    </source>
</evidence>
<evidence type="ECO:0000313" key="8">
    <source>
        <dbReference type="EMBL" id="KAK5980285.1"/>
    </source>
</evidence>
<gene>
    <name evidence="8" type="ORF">GCK32_014004</name>
</gene>
<dbReference type="PROSITE" id="PS51225">
    <property type="entry name" value="MARVEL"/>
    <property type="match status" value="1"/>
</dbReference>
<dbReference type="AlphaFoldDB" id="A0AAN8FQR4"/>
<comment type="caution">
    <text evidence="8">The sequence shown here is derived from an EMBL/GenBank/DDBJ whole genome shotgun (WGS) entry which is preliminary data.</text>
</comment>
<keyword evidence="4 5" id="KW-0472">Membrane</keyword>
<evidence type="ECO:0000256" key="3">
    <source>
        <dbReference type="ARBA" id="ARBA00022989"/>
    </source>
</evidence>
<dbReference type="EMBL" id="WIXE01007601">
    <property type="protein sequence ID" value="KAK5980285.1"/>
    <property type="molecule type" value="Genomic_DNA"/>
</dbReference>
<keyword evidence="3 6" id="KW-1133">Transmembrane helix</keyword>
<dbReference type="GO" id="GO:0016020">
    <property type="term" value="C:membrane"/>
    <property type="evidence" value="ECO:0007669"/>
    <property type="project" value="UniProtKB-SubCell"/>
</dbReference>
<evidence type="ECO:0000256" key="1">
    <source>
        <dbReference type="ARBA" id="ARBA00004141"/>
    </source>
</evidence>
<evidence type="ECO:0000256" key="2">
    <source>
        <dbReference type="ARBA" id="ARBA00022692"/>
    </source>
</evidence>
<evidence type="ECO:0000313" key="9">
    <source>
        <dbReference type="Proteomes" id="UP001331761"/>
    </source>
</evidence>
<accession>A0AAN8FQR4</accession>
<feature type="transmembrane region" description="Helical" evidence="6">
    <location>
        <begin position="23"/>
        <end position="42"/>
    </location>
</feature>
<feature type="transmembrane region" description="Helical" evidence="6">
    <location>
        <begin position="92"/>
        <end position="112"/>
    </location>
</feature>
<feature type="transmembrane region" description="Helical" evidence="6">
    <location>
        <begin position="124"/>
        <end position="146"/>
    </location>
</feature>
<reference evidence="8 9" key="1">
    <citation type="submission" date="2019-10" db="EMBL/GenBank/DDBJ databases">
        <title>Assembly and Annotation for the nematode Trichostrongylus colubriformis.</title>
        <authorList>
            <person name="Martin J."/>
        </authorList>
    </citation>
    <scope>NUCLEOTIDE SEQUENCE [LARGE SCALE GENOMIC DNA]</scope>
    <source>
        <strain evidence="8">G859</strain>
        <tissue evidence="8">Whole worm</tissue>
    </source>
</reference>
<evidence type="ECO:0000256" key="5">
    <source>
        <dbReference type="PROSITE-ProRule" id="PRU00581"/>
    </source>
</evidence>
<keyword evidence="9" id="KW-1185">Reference proteome</keyword>
<dbReference type="PANTHER" id="PTHR22776:SF77">
    <property type="entry name" value="MARVEL DOMAIN-CONTAINING PROTEIN"/>
    <property type="match status" value="1"/>
</dbReference>
<name>A0AAN8FQR4_TRICO</name>
<feature type="transmembrane region" description="Helical" evidence="6">
    <location>
        <begin position="49"/>
        <end position="72"/>
    </location>
</feature>
<evidence type="ECO:0000256" key="4">
    <source>
        <dbReference type="ARBA" id="ARBA00023136"/>
    </source>
</evidence>
<dbReference type="InterPro" id="IPR008253">
    <property type="entry name" value="Marvel"/>
</dbReference>
<dbReference type="PANTHER" id="PTHR22776">
    <property type="entry name" value="MARVEL-CONTAINING POTENTIAL LIPID RAFT-ASSOCIATED PROTEIN"/>
    <property type="match status" value="1"/>
</dbReference>
<comment type="subcellular location">
    <subcellularLocation>
        <location evidence="1">Membrane</location>
        <topology evidence="1">Multi-pass membrane protein</topology>
    </subcellularLocation>
</comment>
<dbReference type="Proteomes" id="UP001331761">
    <property type="component" value="Unassembled WGS sequence"/>
</dbReference>
<sequence length="176" mass="19261">MSFTNLREQIEHSDNVFLKIPHIFKPLQVLNAIILAICVGSTAGSENGVLWFVIITSMLISIAATVLFALGIQDSMMDSLTNSRVPWNIVELVYSFIFAILSVICVWLSFGFANRHLGGTSAGYIAAGLFFIVHASLYSIPCAIIYDSVHANSLEPTSVGNIQPAHPFRDAPYQDL</sequence>